<proteinExistence type="inferred from homology"/>
<dbReference type="EMBL" id="UINC01005639">
    <property type="protein sequence ID" value="SVA22605.1"/>
    <property type="molecule type" value="Genomic_DNA"/>
</dbReference>
<dbReference type="PROSITE" id="PS51201">
    <property type="entry name" value="RCK_N"/>
    <property type="match status" value="1"/>
</dbReference>
<keyword evidence="5 8" id="KW-1133">Transmembrane helix</keyword>
<evidence type="ECO:0000256" key="1">
    <source>
        <dbReference type="ARBA" id="ARBA00004127"/>
    </source>
</evidence>
<dbReference type="PANTHER" id="PTHR31563">
    <property type="entry name" value="ION CHANNEL POLLUX-RELATED"/>
    <property type="match status" value="1"/>
</dbReference>
<gene>
    <name evidence="10" type="ORF">METZ01_LOCUS75459</name>
</gene>
<evidence type="ECO:0000259" key="9">
    <source>
        <dbReference type="PROSITE" id="PS51201"/>
    </source>
</evidence>
<evidence type="ECO:0000256" key="4">
    <source>
        <dbReference type="ARBA" id="ARBA00022692"/>
    </source>
</evidence>
<evidence type="ECO:0000256" key="6">
    <source>
        <dbReference type="ARBA" id="ARBA00023065"/>
    </source>
</evidence>
<dbReference type="Gene3D" id="3.40.50.720">
    <property type="entry name" value="NAD(P)-binding Rossmann-like Domain"/>
    <property type="match status" value="2"/>
</dbReference>
<keyword evidence="3" id="KW-0813">Transport</keyword>
<dbReference type="InterPro" id="IPR003148">
    <property type="entry name" value="RCK_N"/>
</dbReference>
<dbReference type="InterPro" id="IPR044849">
    <property type="entry name" value="CASTOR/POLLUX/SYM8-like"/>
</dbReference>
<organism evidence="10">
    <name type="scientific">marine metagenome</name>
    <dbReference type="NCBI Taxonomy" id="408172"/>
    <lineage>
        <taxon>unclassified sequences</taxon>
        <taxon>metagenomes</taxon>
        <taxon>ecological metagenomes</taxon>
    </lineage>
</organism>
<dbReference type="PANTHER" id="PTHR31563:SF10">
    <property type="entry name" value="ION CHANNEL POLLUX-RELATED"/>
    <property type="match status" value="1"/>
</dbReference>
<keyword evidence="4 8" id="KW-0812">Transmembrane</keyword>
<dbReference type="AlphaFoldDB" id="A0A381U2Y2"/>
<evidence type="ECO:0000256" key="8">
    <source>
        <dbReference type="SAM" id="Phobius"/>
    </source>
</evidence>
<keyword evidence="7 8" id="KW-0472">Membrane</keyword>
<dbReference type="GO" id="GO:0006813">
    <property type="term" value="P:potassium ion transport"/>
    <property type="evidence" value="ECO:0007669"/>
    <property type="project" value="InterPro"/>
</dbReference>
<dbReference type="Pfam" id="PF06241">
    <property type="entry name" value="Castor_Poll_mid"/>
    <property type="match status" value="1"/>
</dbReference>
<evidence type="ECO:0000313" key="10">
    <source>
        <dbReference type="EMBL" id="SVA22605.1"/>
    </source>
</evidence>
<dbReference type="InterPro" id="IPR010420">
    <property type="entry name" value="CASTOR/POLLUX/SYM8_dom"/>
</dbReference>
<feature type="domain" description="RCK N-terminal" evidence="9">
    <location>
        <begin position="137"/>
        <end position="278"/>
    </location>
</feature>
<evidence type="ECO:0000256" key="2">
    <source>
        <dbReference type="ARBA" id="ARBA00008577"/>
    </source>
</evidence>
<dbReference type="GO" id="GO:0012505">
    <property type="term" value="C:endomembrane system"/>
    <property type="evidence" value="ECO:0007669"/>
    <property type="project" value="UniProtKB-SubCell"/>
</dbReference>
<comment type="similarity">
    <text evidence="2">Belongs to the castor/pollux (TC 1.A.1.23) family.</text>
</comment>
<keyword evidence="6" id="KW-0406">Ion transport</keyword>
<comment type="subcellular location">
    <subcellularLocation>
        <location evidence="1">Endomembrane system</location>
        <topology evidence="1">Multi-pass membrane protein</topology>
    </subcellularLocation>
</comment>
<sequence>MALRYGFKRLRYLIVVFSTRTTFFPYLLLVAAMCLVVVVGMGAYFFGLMTPESIRAEGIDNSLDAGFLDTFWWSFKHVLDPGAFAKDYRAPGSVLAFGIFTTIMGLVITGALIGFIVNFIQTGMDELKRGSTVIHEMNHVLILGWNRKVVSILRFFSELGSRQPIVILTNADIDDVNEEIRQERRSFRNVRVMPQHGSPTVAAELKRVNVANSASVVLLAEEQTLGRDQSPDISTIKSLMLLDNIAWEGKKPNIVAEIADKDNARIANIAVSARAPIVSSTEFVSKTLVQCTRHTGYSNVYSQLFSFDKNEILIHHVEGLSGHLFGRVARRFENAILLGVSWIQNDEGGSRRVAVLNPEPDYDLGEDDELIFLAESRKQLNTPIEIPEDEEFGTSIGDFENPKIQRVLILGWNENIGQIIEEIDGHANEQVDVTIASGQSIEFFEEYRGRHISGETRNVHLIHRQEDTATELALRRLDVQKYDVIILVADRSQPGYDPDSRTTLTLLLLRELRRETSHPFPRVVAEFYDKESRELCLETPLTDAVMSPEFVSMQITHLAREPVLASIYNELLSAGGIEIGLRPIERYVPLGMSCSFARIERAAQNANEIVLGVRIGGIRGEPCLNPGSASQFVFEEGDVAIVLAQEVYI</sequence>
<feature type="transmembrane region" description="Helical" evidence="8">
    <location>
        <begin position="21"/>
        <end position="46"/>
    </location>
</feature>
<evidence type="ECO:0000256" key="3">
    <source>
        <dbReference type="ARBA" id="ARBA00022448"/>
    </source>
</evidence>
<protein>
    <recommendedName>
        <fullName evidence="9">RCK N-terminal domain-containing protein</fullName>
    </recommendedName>
</protein>
<dbReference type="Pfam" id="PF22614">
    <property type="entry name" value="Slo-like_RCK"/>
    <property type="match status" value="1"/>
</dbReference>
<name>A0A381U2Y2_9ZZZZ</name>
<accession>A0A381U2Y2</accession>
<evidence type="ECO:0000256" key="5">
    <source>
        <dbReference type="ARBA" id="ARBA00022989"/>
    </source>
</evidence>
<reference evidence="10" key="1">
    <citation type="submission" date="2018-05" db="EMBL/GenBank/DDBJ databases">
        <authorList>
            <person name="Lanie J.A."/>
            <person name="Ng W.-L."/>
            <person name="Kazmierczak K.M."/>
            <person name="Andrzejewski T.M."/>
            <person name="Davidsen T.M."/>
            <person name="Wayne K.J."/>
            <person name="Tettelin H."/>
            <person name="Glass J.I."/>
            <person name="Rusch D."/>
            <person name="Podicherti R."/>
            <person name="Tsui H.-C.T."/>
            <person name="Winkler M.E."/>
        </authorList>
    </citation>
    <scope>NUCLEOTIDE SEQUENCE</scope>
</reference>
<evidence type="ECO:0000256" key="7">
    <source>
        <dbReference type="ARBA" id="ARBA00023136"/>
    </source>
</evidence>
<feature type="transmembrane region" description="Helical" evidence="8">
    <location>
        <begin position="94"/>
        <end position="120"/>
    </location>
</feature>